<dbReference type="SUPFAM" id="SSF54637">
    <property type="entry name" value="Thioesterase/thiol ester dehydrase-isomerase"/>
    <property type="match status" value="1"/>
</dbReference>
<evidence type="ECO:0000259" key="2">
    <source>
        <dbReference type="Pfam" id="PF01575"/>
    </source>
</evidence>
<accession>A0ABW2KMR5</accession>
<dbReference type="InterPro" id="IPR029069">
    <property type="entry name" value="HotDog_dom_sf"/>
</dbReference>
<name>A0ABW2KMR5_9ACTN</name>
<gene>
    <name evidence="3" type="ORF">ACFQRF_23345</name>
</gene>
<reference evidence="4" key="1">
    <citation type="journal article" date="2019" name="Int. J. Syst. Evol. Microbiol.">
        <title>The Global Catalogue of Microorganisms (GCM) 10K type strain sequencing project: providing services to taxonomists for standard genome sequencing and annotation.</title>
        <authorList>
            <consortium name="The Broad Institute Genomics Platform"/>
            <consortium name="The Broad Institute Genome Sequencing Center for Infectious Disease"/>
            <person name="Wu L."/>
            <person name="Ma J."/>
        </authorList>
    </citation>
    <scope>NUCLEOTIDE SEQUENCE [LARGE SCALE GENOMIC DNA]</scope>
    <source>
        <strain evidence="4">CGMCC 4.7382</strain>
    </source>
</reference>
<protein>
    <submittedName>
        <fullName evidence="3">MaoC family dehydratase</fullName>
    </submittedName>
</protein>
<dbReference type="Pfam" id="PF01575">
    <property type="entry name" value="MaoC_dehydratas"/>
    <property type="match status" value="1"/>
</dbReference>
<dbReference type="InterPro" id="IPR002539">
    <property type="entry name" value="MaoC-like_dom"/>
</dbReference>
<comment type="similarity">
    <text evidence="1">Belongs to the enoyl-CoA hydratase/isomerase family.</text>
</comment>
<proteinExistence type="inferred from homology"/>
<evidence type="ECO:0000313" key="3">
    <source>
        <dbReference type="EMBL" id="MFC7330670.1"/>
    </source>
</evidence>
<dbReference type="EMBL" id="JBHTBH010000013">
    <property type="protein sequence ID" value="MFC7330670.1"/>
    <property type="molecule type" value="Genomic_DNA"/>
</dbReference>
<evidence type="ECO:0000313" key="4">
    <source>
        <dbReference type="Proteomes" id="UP001596540"/>
    </source>
</evidence>
<dbReference type="Proteomes" id="UP001596540">
    <property type="component" value="Unassembled WGS sequence"/>
</dbReference>
<dbReference type="PANTHER" id="PTHR42993">
    <property type="entry name" value="MAOC-LIKE DEHYDRATASE DOMAIN-CONTAINING PROTEIN"/>
    <property type="match status" value="1"/>
</dbReference>
<dbReference type="Gene3D" id="3.10.129.10">
    <property type="entry name" value="Hotdog Thioesterase"/>
    <property type="match status" value="1"/>
</dbReference>
<dbReference type="CDD" id="cd03450">
    <property type="entry name" value="NodN"/>
    <property type="match status" value="1"/>
</dbReference>
<dbReference type="InterPro" id="IPR039375">
    <property type="entry name" value="NodN-like"/>
</dbReference>
<feature type="domain" description="MaoC-like" evidence="2">
    <location>
        <begin position="13"/>
        <end position="121"/>
    </location>
</feature>
<comment type="caution">
    <text evidence="3">The sequence shown here is derived from an EMBL/GenBank/DDBJ whole genome shotgun (WGS) entry which is preliminary data.</text>
</comment>
<evidence type="ECO:0000256" key="1">
    <source>
        <dbReference type="ARBA" id="ARBA00005254"/>
    </source>
</evidence>
<sequence length="151" mass="16395">MRTFTDAAALVAAQGQPLGHSQWHTITQDRIDMFAEATDDHQWIHVDPHRAAGGPFGSTIAHGFLSLSLLPALAAEVYVLERSPRLLVNYGLNRVRFLTPVTVGSRVRDGVELVAVADSPKGVLLTMRHEVEIDGAERPALVAETLTLLVP</sequence>
<organism evidence="3 4">
    <name type="scientific">Marinactinospora rubrisoli</name>
    <dbReference type="NCBI Taxonomy" id="2715399"/>
    <lineage>
        <taxon>Bacteria</taxon>
        <taxon>Bacillati</taxon>
        <taxon>Actinomycetota</taxon>
        <taxon>Actinomycetes</taxon>
        <taxon>Streptosporangiales</taxon>
        <taxon>Nocardiopsidaceae</taxon>
        <taxon>Marinactinospora</taxon>
    </lineage>
</organism>
<keyword evidence="4" id="KW-1185">Reference proteome</keyword>
<dbReference type="RefSeq" id="WP_379873316.1">
    <property type="nucleotide sequence ID" value="NZ_JBHTBH010000013.1"/>
</dbReference>
<dbReference type="PANTHER" id="PTHR42993:SF1">
    <property type="entry name" value="MAOC-LIKE DEHYDRATASE DOMAIN-CONTAINING PROTEIN"/>
    <property type="match status" value="1"/>
</dbReference>